<dbReference type="RefSeq" id="WP_054534242.1">
    <property type="nucleotide sequence ID" value="NZ_LGKP01000015.1"/>
</dbReference>
<dbReference type="GO" id="GO:0005886">
    <property type="term" value="C:plasma membrane"/>
    <property type="evidence" value="ECO:0007669"/>
    <property type="project" value="TreeGrafter"/>
</dbReference>
<feature type="transmembrane region" description="Helical" evidence="1">
    <location>
        <begin position="12"/>
        <end position="36"/>
    </location>
</feature>
<evidence type="ECO:0000313" key="3">
    <source>
        <dbReference type="Proteomes" id="UP000050277"/>
    </source>
</evidence>
<feature type="transmembrane region" description="Helical" evidence="1">
    <location>
        <begin position="127"/>
        <end position="147"/>
    </location>
</feature>
<dbReference type="PANTHER" id="PTHR30060:SF0">
    <property type="entry name" value="COILED-COIL PROTEIN (DUF2040)-RELATED"/>
    <property type="match status" value="1"/>
</dbReference>
<dbReference type="EMBL" id="LGKP01000015">
    <property type="protein sequence ID" value="KPL88924.1"/>
    <property type="molecule type" value="Genomic_DNA"/>
</dbReference>
<gene>
    <name evidence="2" type="ORF">SE18_09680</name>
</gene>
<dbReference type="PATRIC" id="fig|70996.4.peg.4499"/>
<keyword evidence="1" id="KW-1133">Transmembrane helix</keyword>
<dbReference type="STRING" id="70996.SE18_09680"/>
<dbReference type="Pfam" id="PF03741">
    <property type="entry name" value="TerC"/>
    <property type="match status" value="1"/>
</dbReference>
<evidence type="ECO:0000256" key="1">
    <source>
        <dbReference type="SAM" id="Phobius"/>
    </source>
</evidence>
<keyword evidence="3" id="KW-1185">Reference proteome</keyword>
<organism evidence="2 3">
    <name type="scientific">Herpetosiphon geysericola</name>
    <dbReference type="NCBI Taxonomy" id="70996"/>
    <lineage>
        <taxon>Bacteria</taxon>
        <taxon>Bacillati</taxon>
        <taxon>Chloroflexota</taxon>
        <taxon>Chloroflexia</taxon>
        <taxon>Herpetosiphonales</taxon>
        <taxon>Herpetosiphonaceae</taxon>
        <taxon>Herpetosiphon</taxon>
    </lineage>
</organism>
<feature type="transmembrane region" description="Helical" evidence="1">
    <location>
        <begin position="212"/>
        <end position="230"/>
    </location>
</feature>
<sequence>MEWLSDPQTWISLLTLTLLEIVLGIDNIVFISILSGKLPKEQQAKARQVGLALALFTRIGLLFSLSWVMGLTNTLFTVFGQAISGRDLILVSGGLFLLGKATFEIHERLEGTEHHEQNVKAKSFNSVIAQILVLDIVFSLDSVITAVGMVDHIQIMIAAVIIAVGVMLLSAGKISDFVNNHPTVKMLALSFLLLIGMSLVAEGFDQHIPKGYIYFAMGFSVLVEMLNLRVKKVTQKPVELRQPSYLQEAVEESTK</sequence>
<keyword evidence="1" id="KW-0472">Membrane</keyword>
<dbReference type="AlphaFoldDB" id="A0A0P6YF44"/>
<protein>
    <submittedName>
        <fullName evidence="2">Membrane protein</fullName>
    </submittedName>
</protein>
<feature type="transmembrane region" description="Helical" evidence="1">
    <location>
        <begin position="183"/>
        <end position="200"/>
    </location>
</feature>
<evidence type="ECO:0000313" key="2">
    <source>
        <dbReference type="EMBL" id="KPL88924.1"/>
    </source>
</evidence>
<feature type="transmembrane region" description="Helical" evidence="1">
    <location>
        <begin position="153"/>
        <end position="171"/>
    </location>
</feature>
<proteinExistence type="predicted"/>
<dbReference type="PANTHER" id="PTHR30060">
    <property type="entry name" value="INNER MEMBRANE PROTEIN"/>
    <property type="match status" value="1"/>
</dbReference>
<reference evidence="2 3" key="1">
    <citation type="submission" date="2015-07" db="EMBL/GenBank/DDBJ databases">
        <title>Whole genome sequence of Herpetosiphon geysericola DSM 7119.</title>
        <authorList>
            <person name="Hemp J."/>
            <person name="Ward L.M."/>
            <person name="Pace L.A."/>
            <person name="Fischer W.W."/>
        </authorList>
    </citation>
    <scope>NUCLEOTIDE SEQUENCE [LARGE SCALE GENOMIC DNA]</scope>
    <source>
        <strain evidence="2 3">DSM 7119</strain>
    </source>
</reference>
<comment type="caution">
    <text evidence="2">The sequence shown here is derived from an EMBL/GenBank/DDBJ whole genome shotgun (WGS) entry which is preliminary data.</text>
</comment>
<feature type="transmembrane region" description="Helical" evidence="1">
    <location>
        <begin position="48"/>
        <end position="68"/>
    </location>
</feature>
<dbReference type="OrthoDB" id="9806211at2"/>
<name>A0A0P6YF44_9CHLR</name>
<accession>A0A0P6YF44</accession>
<dbReference type="Proteomes" id="UP000050277">
    <property type="component" value="Unassembled WGS sequence"/>
</dbReference>
<dbReference type="InterPro" id="IPR005496">
    <property type="entry name" value="Integral_membrane_TerC"/>
</dbReference>
<keyword evidence="1" id="KW-0812">Transmembrane</keyword>